<proteinExistence type="predicted"/>
<gene>
    <name evidence="1" type="ORF">ERS852461_02035</name>
</gene>
<dbReference type="Proteomes" id="UP000095606">
    <property type="component" value="Unassembled WGS sequence"/>
</dbReference>
<dbReference type="EMBL" id="CZAE01000008">
    <property type="protein sequence ID" value="CUP18247.1"/>
    <property type="molecule type" value="Genomic_DNA"/>
</dbReference>
<dbReference type="PATRIC" id="fig|818.23.peg.2369"/>
<organism evidence="1 2">
    <name type="scientific">Bacteroides faecis</name>
    <dbReference type="NCBI Taxonomy" id="674529"/>
    <lineage>
        <taxon>Bacteria</taxon>
        <taxon>Pseudomonadati</taxon>
        <taxon>Bacteroidota</taxon>
        <taxon>Bacteroidia</taxon>
        <taxon>Bacteroidales</taxon>
        <taxon>Bacteroidaceae</taxon>
        <taxon>Bacteroides</taxon>
    </lineage>
</organism>
<name>A0A174L6Y5_9BACE</name>
<protein>
    <submittedName>
        <fullName evidence="1">Uncharacterized protein</fullName>
    </submittedName>
</protein>
<evidence type="ECO:0000313" key="2">
    <source>
        <dbReference type="Proteomes" id="UP000095606"/>
    </source>
</evidence>
<dbReference type="AlphaFoldDB" id="A0A174L6Y5"/>
<reference evidence="1 2" key="1">
    <citation type="submission" date="2015-09" db="EMBL/GenBank/DDBJ databases">
        <authorList>
            <consortium name="Pathogen Informatics"/>
        </authorList>
    </citation>
    <scope>NUCLEOTIDE SEQUENCE [LARGE SCALE GENOMIC DNA]</scope>
    <source>
        <strain evidence="1 2">2789STDY5834846</strain>
    </source>
</reference>
<evidence type="ECO:0000313" key="1">
    <source>
        <dbReference type="EMBL" id="CUP18247.1"/>
    </source>
</evidence>
<accession>A0A174L6Y5</accession>
<sequence>MIYITLIAAALLSTYLVRFTVKEIKQHITKEADRIINTRQ</sequence>